<dbReference type="InterPro" id="IPR006680">
    <property type="entry name" value="Amidohydro-rel"/>
</dbReference>
<evidence type="ECO:0000313" key="2">
    <source>
        <dbReference type="EMBL" id="CDM67892.1"/>
    </source>
</evidence>
<feature type="domain" description="Amidohydrolase-related" evidence="1">
    <location>
        <begin position="49"/>
        <end position="380"/>
    </location>
</feature>
<dbReference type="Pfam" id="PF01979">
    <property type="entry name" value="Amidohydro_1"/>
    <property type="match status" value="1"/>
</dbReference>
<dbReference type="eggNOG" id="COG1228">
    <property type="taxonomic scope" value="Bacteria"/>
</dbReference>
<dbReference type="OrthoDB" id="9802793at2"/>
<dbReference type="PANTHER" id="PTHR43135:SF3">
    <property type="entry name" value="ALPHA-D-RIBOSE 1-METHYLPHOSPHONATE 5-TRIPHOSPHATE DIPHOSPHATASE"/>
    <property type="match status" value="1"/>
</dbReference>
<dbReference type="SUPFAM" id="SSF51338">
    <property type="entry name" value="Composite domain of metallo-dependent hydrolases"/>
    <property type="match status" value="1"/>
</dbReference>
<dbReference type="InterPro" id="IPR011059">
    <property type="entry name" value="Metal-dep_hydrolase_composite"/>
</dbReference>
<gene>
    <name evidence="2" type="ORF">CM240_0727</name>
</gene>
<dbReference type="HOGENOM" id="CLU_046987_0_0_9"/>
<accession>W6S0V2</accession>
<dbReference type="InterPro" id="IPR032466">
    <property type="entry name" value="Metal_Hydrolase"/>
</dbReference>
<dbReference type="AlphaFoldDB" id="W6S0V2"/>
<reference evidence="2 3" key="1">
    <citation type="submission" date="2013-11" db="EMBL/GenBank/DDBJ databases">
        <title>Complete genome sequence of Clostridum sp. M2/40.</title>
        <authorList>
            <person name="Wibberg D."/>
            <person name="Puehler A."/>
            <person name="Schlueter A."/>
        </authorList>
    </citation>
    <scope>NUCLEOTIDE SEQUENCE [LARGE SCALE GENOMIC DNA]</scope>
    <source>
        <strain evidence="3">M2/40</strain>
    </source>
</reference>
<evidence type="ECO:0000259" key="1">
    <source>
        <dbReference type="Pfam" id="PF01979"/>
    </source>
</evidence>
<dbReference type="EMBL" id="HG917868">
    <property type="protein sequence ID" value="CDM67892.1"/>
    <property type="molecule type" value="Genomic_DNA"/>
</dbReference>
<dbReference type="STRING" id="1216932.CM240_0727"/>
<organism evidence="2 3">
    <name type="scientific">Clostridium bornimense</name>
    <dbReference type="NCBI Taxonomy" id="1216932"/>
    <lineage>
        <taxon>Bacteria</taxon>
        <taxon>Bacillati</taxon>
        <taxon>Bacillota</taxon>
        <taxon>Clostridia</taxon>
        <taxon>Eubacteriales</taxon>
        <taxon>Clostridiaceae</taxon>
        <taxon>Clostridium</taxon>
    </lineage>
</organism>
<name>W6S0V2_9CLOT</name>
<dbReference type="GO" id="GO:0016810">
    <property type="term" value="F:hydrolase activity, acting on carbon-nitrogen (but not peptide) bonds"/>
    <property type="evidence" value="ECO:0007669"/>
    <property type="project" value="InterPro"/>
</dbReference>
<dbReference type="Gene3D" id="2.30.40.10">
    <property type="entry name" value="Urease, subunit C, domain 1"/>
    <property type="match status" value="1"/>
</dbReference>
<dbReference type="KEGG" id="clt:CM240_0727"/>
<proteinExistence type="predicted"/>
<keyword evidence="3" id="KW-1185">Reference proteome</keyword>
<sequence length="387" mass="42448">MILLKNGEIHTVTNGIFYGDILIDNGKIKDIGANINIEGCESIELNGAYVSPGFIESHCHVGLHGQDVGAGEGIDINESTDPITASLRAIDGINPFDSGFQDAREAGVTTVLTGPGSANVIGGTFAAIKTKGIVVDKMVIKEEAALKAAFGDNPRRIYKSKNKMPSTRMGVAAILRENFYKAESYNHRVNILKSKGEYYERNLKLEALVKVLNKEIPLKCHCHRADDIATAIRIKKEFNIDITLDHCTEGHLIKEYIKENQLPVIVGPMLSSRGKQELKNKRISTITELFNEGLEMALTTDYPVMPFSGLLNTAIEACKNGVDEEDALKMITISAAKISGIDKRVGSIEVGKDCDLVIFDNNPFKYVSKILYTIIDGKIVYNNLDNN</sequence>
<dbReference type="Gene3D" id="3.20.20.140">
    <property type="entry name" value="Metal-dependent hydrolases"/>
    <property type="match status" value="1"/>
</dbReference>
<dbReference type="PANTHER" id="PTHR43135">
    <property type="entry name" value="ALPHA-D-RIBOSE 1-METHYLPHOSPHONATE 5-TRIPHOSPHATE DIPHOSPHATASE"/>
    <property type="match status" value="1"/>
</dbReference>
<dbReference type="InterPro" id="IPR051781">
    <property type="entry name" value="Metallo-dep_Hydrolase"/>
</dbReference>
<dbReference type="SUPFAM" id="SSF51556">
    <property type="entry name" value="Metallo-dependent hydrolases"/>
    <property type="match status" value="1"/>
</dbReference>
<evidence type="ECO:0000313" key="3">
    <source>
        <dbReference type="Proteomes" id="UP000019426"/>
    </source>
</evidence>
<protein>
    <submittedName>
        <fullName evidence="2">Putative amidohydrolase</fullName>
    </submittedName>
</protein>
<dbReference type="PATRIC" id="fig|1216932.3.peg.713"/>
<dbReference type="CDD" id="cd01309">
    <property type="entry name" value="Met_dep_hydrolase_C"/>
    <property type="match status" value="1"/>
</dbReference>
<dbReference type="Proteomes" id="UP000019426">
    <property type="component" value="Chromosome M2/40_rep1"/>
</dbReference>
<keyword evidence="2" id="KW-0378">Hydrolase</keyword>